<feature type="domain" description="Toprim" evidence="8">
    <location>
        <begin position="79"/>
        <end position="172"/>
    </location>
</feature>
<dbReference type="RefSeq" id="WP_119572007.1">
    <property type="nucleotide sequence ID" value="NZ_LR215031.1"/>
</dbReference>
<keyword evidence="3 7" id="KW-0863">Zinc-finger</keyword>
<dbReference type="InterPro" id="IPR006171">
    <property type="entry name" value="TOPRIM_dom"/>
</dbReference>
<keyword evidence="1 7" id="KW-0479">Metal-binding</keyword>
<evidence type="ECO:0000256" key="2">
    <source>
        <dbReference type="ARBA" id="ARBA00022763"/>
    </source>
</evidence>
<dbReference type="GO" id="GO:0003677">
    <property type="term" value="F:DNA binding"/>
    <property type="evidence" value="ECO:0007669"/>
    <property type="project" value="UniProtKB-UniRule"/>
</dbReference>
<dbReference type="KEGG" id="mgal:NCTC10186_00420"/>
<proteinExistence type="inferred from homology"/>
<sequence>MFNSKTIEEFIEKARKVPGISRKQAEKIVFWILNSSEEEVFSLASSIRKVKDKITFCPTCGNAIDQGACPICSENDRDNILLVVENVAIIEKIEKAKFYYGKYFVFKDLIKNEQDIQKAQIQITNLINYAKNFEEVILGISPNIHGEITNNILKKKLQDHNIKVSQLAIGLPIGSSVDYIDDITLKLSLVNRSK</sequence>
<dbReference type="PANTHER" id="PTHR30446">
    <property type="entry name" value="RECOMBINATION PROTEIN RECR"/>
    <property type="match status" value="1"/>
</dbReference>
<dbReference type="GO" id="GO:0006281">
    <property type="term" value="P:DNA repair"/>
    <property type="evidence" value="ECO:0007669"/>
    <property type="project" value="UniProtKB-UniRule"/>
</dbReference>
<accession>A0A449AZM1</accession>
<evidence type="ECO:0000259" key="8">
    <source>
        <dbReference type="PROSITE" id="PS50880"/>
    </source>
</evidence>
<dbReference type="Proteomes" id="UP000289862">
    <property type="component" value="Chromosome"/>
</dbReference>
<dbReference type="HAMAP" id="MF_00017">
    <property type="entry name" value="RecR"/>
    <property type="match status" value="1"/>
</dbReference>
<dbReference type="InterPro" id="IPR023627">
    <property type="entry name" value="Rcmb_RecR"/>
</dbReference>
<keyword evidence="4 7" id="KW-0862">Zinc</keyword>
<keyword evidence="2 7" id="KW-0227">DNA damage</keyword>
<evidence type="ECO:0000313" key="10">
    <source>
        <dbReference type="Proteomes" id="UP000289862"/>
    </source>
</evidence>
<dbReference type="AlphaFoldDB" id="A0A449AZM1"/>
<evidence type="ECO:0000256" key="5">
    <source>
        <dbReference type="ARBA" id="ARBA00023172"/>
    </source>
</evidence>
<evidence type="ECO:0000256" key="6">
    <source>
        <dbReference type="ARBA" id="ARBA00023204"/>
    </source>
</evidence>
<keyword evidence="6 7" id="KW-0234">DNA repair</keyword>
<keyword evidence="10" id="KW-1185">Reference proteome</keyword>
<dbReference type="Gene3D" id="1.10.8.420">
    <property type="entry name" value="RecR Domain 1"/>
    <property type="match status" value="1"/>
</dbReference>
<name>A0A449AZM1_9BACT</name>
<evidence type="ECO:0000256" key="1">
    <source>
        <dbReference type="ARBA" id="ARBA00022723"/>
    </source>
</evidence>
<reference evidence="9 10" key="1">
    <citation type="submission" date="2019-01" db="EMBL/GenBank/DDBJ databases">
        <authorList>
            <consortium name="Pathogen Informatics"/>
        </authorList>
    </citation>
    <scope>NUCLEOTIDE SEQUENCE [LARGE SCALE GENOMIC DNA]</scope>
    <source>
        <strain evidence="9 10">NCTC10186</strain>
    </source>
</reference>
<dbReference type="SUPFAM" id="SSF111304">
    <property type="entry name" value="Recombination protein RecR"/>
    <property type="match status" value="1"/>
</dbReference>
<dbReference type="Pfam" id="PF21175">
    <property type="entry name" value="RecR_C"/>
    <property type="match status" value="1"/>
</dbReference>
<dbReference type="GO" id="GO:0006310">
    <property type="term" value="P:DNA recombination"/>
    <property type="evidence" value="ECO:0007669"/>
    <property type="project" value="UniProtKB-UniRule"/>
</dbReference>
<dbReference type="InterPro" id="IPR000093">
    <property type="entry name" value="DNA_Rcmb_RecR"/>
</dbReference>
<comment type="function">
    <text evidence="7">May play a role in DNA repair. It seems to be involved in an RecBC-independent recombinational process of DNA repair. It may act with RecF and RecO.</text>
</comment>
<organism evidence="9 10">
    <name type="scientific">Mycoplasmopsis gallopavonis</name>
    <dbReference type="NCBI Taxonomy" id="76629"/>
    <lineage>
        <taxon>Bacteria</taxon>
        <taxon>Bacillati</taxon>
        <taxon>Mycoplasmatota</taxon>
        <taxon>Mycoplasmoidales</taxon>
        <taxon>Metamycoplasmataceae</taxon>
        <taxon>Mycoplasmopsis</taxon>
    </lineage>
</organism>
<evidence type="ECO:0000256" key="3">
    <source>
        <dbReference type="ARBA" id="ARBA00022771"/>
    </source>
</evidence>
<evidence type="ECO:0000313" key="9">
    <source>
        <dbReference type="EMBL" id="VEU72934.1"/>
    </source>
</evidence>
<feature type="zinc finger region" description="C4-type" evidence="7">
    <location>
        <begin position="57"/>
        <end position="72"/>
    </location>
</feature>
<gene>
    <name evidence="7 9" type="primary">recR</name>
    <name evidence="9" type="ORF">NCTC10186_00420</name>
</gene>
<evidence type="ECO:0000256" key="4">
    <source>
        <dbReference type="ARBA" id="ARBA00022833"/>
    </source>
</evidence>
<dbReference type="PANTHER" id="PTHR30446:SF0">
    <property type="entry name" value="RECOMBINATION PROTEIN RECR"/>
    <property type="match status" value="1"/>
</dbReference>
<dbReference type="Gene3D" id="3.40.1360.10">
    <property type="match status" value="1"/>
</dbReference>
<protein>
    <recommendedName>
        <fullName evidence="7">Recombination protein RecR</fullName>
    </recommendedName>
</protein>
<dbReference type="EMBL" id="LR215031">
    <property type="protein sequence ID" value="VEU72934.1"/>
    <property type="molecule type" value="Genomic_DNA"/>
</dbReference>
<comment type="similarity">
    <text evidence="7">Belongs to the RecR family.</text>
</comment>
<dbReference type="OrthoDB" id="9802672at2"/>
<evidence type="ECO:0000256" key="7">
    <source>
        <dbReference type="HAMAP-Rule" id="MF_00017"/>
    </source>
</evidence>
<dbReference type="Pfam" id="PF13662">
    <property type="entry name" value="Toprim_4"/>
    <property type="match status" value="1"/>
</dbReference>
<dbReference type="PROSITE" id="PS50880">
    <property type="entry name" value="TOPRIM"/>
    <property type="match status" value="1"/>
</dbReference>
<dbReference type="GO" id="GO:0008270">
    <property type="term" value="F:zinc ion binding"/>
    <property type="evidence" value="ECO:0007669"/>
    <property type="project" value="UniProtKB-KW"/>
</dbReference>
<keyword evidence="5 7" id="KW-0233">DNA recombination</keyword>